<evidence type="ECO:0000313" key="1">
    <source>
        <dbReference type="EMBL" id="PSK88490.1"/>
    </source>
</evidence>
<evidence type="ECO:0000313" key="3">
    <source>
        <dbReference type="Proteomes" id="UP000193495"/>
    </source>
</evidence>
<dbReference type="AlphaFoldDB" id="A0A1X6YLH7"/>
<organism evidence="2 3">
    <name type="scientific">Limimaricola soesokkakensis</name>
    <dbReference type="NCBI Taxonomy" id="1343159"/>
    <lineage>
        <taxon>Bacteria</taxon>
        <taxon>Pseudomonadati</taxon>
        <taxon>Pseudomonadota</taxon>
        <taxon>Alphaproteobacteria</taxon>
        <taxon>Rhodobacterales</taxon>
        <taxon>Paracoccaceae</taxon>
        <taxon>Limimaricola</taxon>
    </lineage>
</organism>
<reference evidence="1 4" key="2">
    <citation type="submission" date="2018-03" db="EMBL/GenBank/DDBJ databases">
        <title>Genomic Encyclopedia of Archaeal and Bacterial Type Strains, Phase II (KMG-II): from individual species to whole genera.</title>
        <authorList>
            <person name="Goeker M."/>
        </authorList>
    </citation>
    <scope>NUCLEOTIDE SEQUENCE [LARGE SCALE GENOMIC DNA]</scope>
    <source>
        <strain evidence="1 4">DSM 29956</strain>
    </source>
</reference>
<dbReference type="PANTHER" id="PTHR42110">
    <property type="entry name" value="L-ASPARAGINASE, PUTATIVE (AFU_ORTHOLOGUE AFUA_3G11890)-RELATED"/>
    <property type="match status" value="1"/>
</dbReference>
<dbReference type="OrthoDB" id="9780674at2"/>
<accession>A0A1X6YLH7</accession>
<evidence type="ECO:0000313" key="2">
    <source>
        <dbReference type="EMBL" id="SLN24306.1"/>
    </source>
</evidence>
<dbReference type="InterPro" id="IPR010349">
    <property type="entry name" value="Asparaginase_II"/>
</dbReference>
<evidence type="ECO:0000313" key="4">
    <source>
        <dbReference type="Proteomes" id="UP000240624"/>
    </source>
</evidence>
<dbReference type="PANTHER" id="PTHR42110:SF1">
    <property type="entry name" value="L-ASPARAGINASE, PUTATIVE (AFU_ORTHOLOGUE AFUA_3G11890)-RELATED"/>
    <property type="match status" value="1"/>
</dbReference>
<dbReference type="RefSeq" id="WP_106534978.1">
    <property type="nucleotide sequence ID" value="NZ_FWFY01000002.1"/>
</dbReference>
<dbReference type="Proteomes" id="UP000193495">
    <property type="component" value="Unassembled WGS sequence"/>
</dbReference>
<dbReference type="EMBL" id="PYGB01000001">
    <property type="protein sequence ID" value="PSK88490.1"/>
    <property type="molecule type" value="Genomic_DNA"/>
</dbReference>
<sequence length="345" mass="36824">MLGTELIDHEIDNPARNDAVLVEVTRGDRVESVHRGHAVICDADGEVTWSLGDPQAIIYPRSSCKMIQALPLIESGAAKAAGLGPRELALACASHQGAAIHSGPISEWLTRQGFADEDYRCGAETPRDKPTREALIRAHGAPRQIHNNCSGKHAGFLTLNRHLRGGPDYELPDHPVQQAVRAAFEEVTGEPSPFYGIDGCSAPNFATSMTGLARAMARFAAARPDGDARERAMVRLREAMVAHPELVAGEGRACTELMRAMDGVAIKTGAEGVFVAILPAQRLGVAVKITDGTTRASECAVAALLVRLGVLDPAHPATVRRMRPMLRNWRGTEVGAIRPAPALLG</sequence>
<keyword evidence="4" id="KW-1185">Reference proteome</keyword>
<gene>
    <name evidence="1" type="ORF">CLV79_101328</name>
    <name evidence="2" type="ORF">LOS8367_00758</name>
</gene>
<reference evidence="2 3" key="1">
    <citation type="submission" date="2017-03" db="EMBL/GenBank/DDBJ databases">
        <authorList>
            <person name="Afonso C.L."/>
            <person name="Miller P.J."/>
            <person name="Scott M.A."/>
            <person name="Spackman E."/>
            <person name="Goraichik I."/>
            <person name="Dimitrov K.M."/>
            <person name="Suarez D.L."/>
            <person name="Swayne D.E."/>
        </authorList>
    </citation>
    <scope>NUCLEOTIDE SEQUENCE [LARGE SCALE GENOMIC DNA]</scope>
    <source>
        <strain evidence="2 3">CECT 8367</strain>
    </source>
</reference>
<proteinExistence type="predicted"/>
<name>A0A1X6YLH7_9RHOB</name>
<dbReference type="Pfam" id="PF06089">
    <property type="entry name" value="Asparaginase_II"/>
    <property type="match status" value="1"/>
</dbReference>
<dbReference type="Proteomes" id="UP000240624">
    <property type="component" value="Unassembled WGS sequence"/>
</dbReference>
<protein>
    <submittedName>
        <fullName evidence="1 2">Asparaginase</fullName>
    </submittedName>
</protein>
<dbReference type="EMBL" id="FWFY01000002">
    <property type="protein sequence ID" value="SLN24306.1"/>
    <property type="molecule type" value="Genomic_DNA"/>
</dbReference>